<evidence type="ECO:0000313" key="4">
    <source>
        <dbReference type="EMBL" id="PZD97296.1"/>
    </source>
</evidence>
<reference evidence="4 5" key="1">
    <citation type="submission" date="2018-06" db="EMBL/GenBank/DDBJ databases">
        <title>Paenibacillus imtechensis sp. nov.</title>
        <authorList>
            <person name="Pinnaka A.K."/>
            <person name="Singh H."/>
            <person name="Kaur M."/>
        </authorList>
    </citation>
    <scope>NUCLEOTIDE SEQUENCE [LARGE SCALE GENOMIC DNA]</scope>
    <source>
        <strain evidence="4 5">SMB1</strain>
    </source>
</reference>
<keyword evidence="5" id="KW-1185">Reference proteome</keyword>
<gene>
    <name evidence="4" type="ORF">DNH61_02780</name>
</gene>
<dbReference type="PROSITE" id="PS51186">
    <property type="entry name" value="GNAT"/>
    <property type="match status" value="1"/>
</dbReference>
<keyword evidence="2" id="KW-0012">Acyltransferase</keyword>
<dbReference type="SUPFAM" id="SSF55729">
    <property type="entry name" value="Acyl-CoA N-acyltransferases (Nat)"/>
    <property type="match status" value="1"/>
</dbReference>
<dbReference type="InterPro" id="IPR000182">
    <property type="entry name" value="GNAT_dom"/>
</dbReference>
<name>A0A2W1LDY4_9BACL</name>
<dbReference type="GO" id="GO:0016747">
    <property type="term" value="F:acyltransferase activity, transferring groups other than amino-acyl groups"/>
    <property type="evidence" value="ECO:0007669"/>
    <property type="project" value="InterPro"/>
</dbReference>
<dbReference type="Gene3D" id="3.40.630.30">
    <property type="match status" value="1"/>
</dbReference>
<dbReference type="Proteomes" id="UP000249522">
    <property type="component" value="Unassembled WGS sequence"/>
</dbReference>
<evidence type="ECO:0000256" key="1">
    <source>
        <dbReference type="ARBA" id="ARBA00022679"/>
    </source>
</evidence>
<dbReference type="OrthoDB" id="9797826at2"/>
<evidence type="ECO:0000313" key="5">
    <source>
        <dbReference type="Proteomes" id="UP000249522"/>
    </source>
</evidence>
<dbReference type="InterPro" id="IPR050832">
    <property type="entry name" value="Bact_Acetyltransf"/>
</dbReference>
<proteinExistence type="predicted"/>
<dbReference type="Pfam" id="PF00583">
    <property type="entry name" value="Acetyltransf_1"/>
    <property type="match status" value="1"/>
</dbReference>
<keyword evidence="1 4" id="KW-0808">Transferase</keyword>
<feature type="domain" description="N-acetyltransferase" evidence="3">
    <location>
        <begin position="1"/>
        <end position="129"/>
    </location>
</feature>
<dbReference type="CDD" id="cd04301">
    <property type="entry name" value="NAT_SF"/>
    <property type="match status" value="1"/>
</dbReference>
<accession>A0A2W1LDY4</accession>
<dbReference type="PANTHER" id="PTHR43877">
    <property type="entry name" value="AMINOALKYLPHOSPHONATE N-ACETYLTRANSFERASE-RELATED-RELATED"/>
    <property type="match status" value="1"/>
</dbReference>
<evidence type="ECO:0000256" key="2">
    <source>
        <dbReference type="ARBA" id="ARBA00023315"/>
    </source>
</evidence>
<organism evidence="4 5">
    <name type="scientific">Paenibacillus sambharensis</name>
    <dbReference type="NCBI Taxonomy" id="1803190"/>
    <lineage>
        <taxon>Bacteria</taxon>
        <taxon>Bacillati</taxon>
        <taxon>Bacillota</taxon>
        <taxon>Bacilli</taxon>
        <taxon>Bacillales</taxon>
        <taxon>Paenibacillaceae</taxon>
        <taxon>Paenibacillus</taxon>
    </lineage>
</organism>
<sequence length="129" mass="14561">MIIRNYHSNDLEALTELMADLGYPTDMVSMEYRMEIIQSSPTNFTFVAEDNGHDVGMIVVREVYYYEDDGASAQLSALVAKQEHQGKGIGRALVRYVESWALERGIKVLTLTSGIKEERVNSSIIDKRV</sequence>
<evidence type="ECO:0000259" key="3">
    <source>
        <dbReference type="PROSITE" id="PS51186"/>
    </source>
</evidence>
<dbReference type="InterPro" id="IPR016181">
    <property type="entry name" value="Acyl_CoA_acyltransferase"/>
</dbReference>
<dbReference type="PANTHER" id="PTHR43877:SF2">
    <property type="entry name" value="AMINOALKYLPHOSPHONATE N-ACETYLTRANSFERASE-RELATED"/>
    <property type="match status" value="1"/>
</dbReference>
<dbReference type="RefSeq" id="WP_111145154.1">
    <property type="nucleotide sequence ID" value="NZ_QKRB01000028.1"/>
</dbReference>
<comment type="caution">
    <text evidence="4">The sequence shown here is derived from an EMBL/GenBank/DDBJ whole genome shotgun (WGS) entry which is preliminary data.</text>
</comment>
<protein>
    <submittedName>
        <fullName evidence="4">GNAT family N-acetyltransferase</fullName>
    </submittedName>
</protein>
<dbReference type="EMBL" id="QKRB01000028">
    <property type="protein sequence ID" value="PZD97296.1"/>
    <property type="molecule type" value="Genomic_DNA"/>
</dbReference>
<dbReference type="AlphaFoldDB" id="A0A2W1LDY4"/>